<name>A0A8J3ZNL0_9ACTN</name>
<protein>
    <recommendedName>
        <fullName evidence="1">DUF1023 domain-containing protein</fullName>
    </recommendedName>
</protein>
<gene>
    <name evidence="2" type="ORF">Voc01_002420</name>
</gene>
<evidence type="ECO:0000313" key="3">
    <source>
        <dbReference type="Proteomes" id="UP000635606"/>
    </source>
</evidence>
<dbReference type="AlphaFoldDB" id="A0A8J3ZNL0"/>
<dbReference type="InterPro" id="IPR029058">
    <property type="entry name" value="AB_hydrolase_fold"/>
</dbReference>
<feature type="domain" description="DUF1023" evidence="1">
    <location>
        <begin position="239"/>
        <end position="396"/>
    </location>
</feature>
<accession>A0A8J3ZNL0</accession>
<comment type="caution">
    <text evidence="2">The sequence shown here is derived from an EMBL/GenBank/DDBJ whole genome shotgun (WGS) entry which is preliminary data.</text>
</comment>
<proteinExistence type="predicted"/>
<reference evidence="2" key="1">
    <citation type="submission" date="2021-01" db="EMBL/GenBank/DDBJ databases">
        <title>Whole genome shotgun sequence of Virgisporangium ochraceum NBRC 16418.</title>
        <authorList>
            <person name="Komaki H."/>
            <person name="Tamura T."/>
        </authorList>
    </citation>
    <scope>NUCLEOTIDE SEQUENCE</scope>
    <source>
        <strain evidence="2">NBRC 16418</strain>
    </source>
</reference>
<evidence type="ECO:0000259" key="1">
    <source>
        <dbReference type="Pfam" id="PF06259"/>
    </source>
</evidence>
<sequence>MVTLAAVADARPEAWRAAAGGWRALADALADRAGAADAVRTRLAAHWRGPAADAASSALASLAVGLRAVRGPAYACDQALCELAGEISRLRGAARAVPAASVSAGAHDALLTAADAADARAVHRLAAARKAATDLTADRDLAGVHSTAGLPAPGTGPVDVRRWWDGLSPTDRQVLLATEPRRLGALDGVPVAVRDAANRQVLDDVLAATPPGERRTVLDALAARLQRAEPARAYLVGFDPAGDGRAIVAIGDPDHARHVVTNVPGAGSDLGDLRGLLARTERIAAAAGDGVSSVLWLGYDAPEWLSATGTGAARAGAADLDRFQEGLRATGDGPPAHHTVIGHSYGSLVVGTAAREHDLPVDDIVFVGSPGVGADHAGDLRGPAVWASTARWDIIHGAALADRVPEWLDRDPAEDRWHGADPGHPGFGGRAFTSDPGDWHDPVGAHNAYFDEGNAALAAIGAIARGDYAAVR</sequence>
<evidence type="ECO:0000313" key="2">
    <source>
        <dbReference type="EMBL" id="GIJ65325.1"/>
    </source>
</evidence>
<dbReference type="InterPro" id="IPR010427">
    <property type="entry name" value="DUF1023"/>
</dbReference>
<dbReference type="Proteomes" id="UP000635606">
    <property type="component" value="Unassembled WGS sequence"/>
</dbReference>
<dbReference type="SUPFAM" id="SSF53474">
    <property type="entry name" value="alpha/beta-Hydrolases"/>
    <property type="match status" value="1"/>
</dbReference>
<dbReference type="Pfam" id="PF06259">
    <property type="entry name" value="Abhydrolase_8"/>
    <property type="match status" value="1"/>
</dbReference>
<keyword evidence="3" id="KW-1185">Reference proteome</keyword>
<organism evidence="2 3">
    <name type="scientific">Virgisporangium ochraceum</name>
    <dbReference type="NCBI Taxonomy" id="65505"/>
    <lineage>
        <taxon>Bacteria</taxon>
        <taxon>Bacillati</taxon>
        <taxon>Actinomycetota</taxon>
        <taxon>Actinomycetes</taxon>
        <taxon>Micromonosporales</taxon>
        <taxon>Micromonosporaceae</taxon>
        <taxon>Virgisporangium</taxon>
    </lineage>
</organism>
<dbReference type="EMBL" id="BOPH01000001">
    <property type="protein sequence ID" value="GIJ65325.1"/>
    <property type="molecule type" value="Genomic_DNA"/>
</dbReference>